<comment type="caution">
    <text evidence="1">The sequence shown here is derived from an EMBL/GenBank/DDBJ whole genome shotgun (WGS) entry which is preliminary data.</text>
</comment>
<sequence>MATARGWKITKVVLTHPFFLHGADIDKFQRYYESKMRSVWKPYEEQIDQVITFQWLGHLNVVVFDNGSSTMDIQVQTVYFNDEGAYKCAMSGSHMANEELRKLLRSDFQDNCSEEDIPIFLEKFEAMKDTLDPDKLPLDMQGQSKTTLALIGSDPQQSVTLTQNQLQLIYQKAFGPGFKAFKKTITNLLAFGKDFAVILGGGSFQSPWLARQVKEFLDAIQKKALQQPSPVLLLYALLTDFDSAFPSAVSAGAVLSAIRRKPSPMQWLKQSAFGLQRWRTSKEGDPWSPNWMAEFLLAEVNLEKSLGCDRNRRSSANKTKGCSEIPTVILNNLRPAYAKWRLILDTQYHMRPMENRYRMIKGRKVYFGIWVSQAKETIFDTLQSVDANWEITGLQLPAGKIACSVRGPQAVKFANGWGDEMPDTFVLGLDFFQINDEGTRLKHKSDKRFNLTIASDIAANMAQVVKAQELPVGSDEAVE</sequence>
<dbReference type="SUPFAM" id="SSF53067">
    <property type="entry name" value="Actin-like ATPase domain"/>
    <property type="match status" value="1"/>
</dbReference>
<proteinExistence type="predicted"/>
<dbReference type="Proteomes" id="UP001140453">
    <property type="component" value="Unassembled WGS sequence"/>
</dbReference>
<name>A0A9W9CRQ0_9PEZI</name>
<gene>
    <name evidence="1" type="ORF">N0V93_010320</name>
</gene>
<reference evidence="1" key="1">
    <citation type="submission" date="2022-10" db="EMBL/GenBank/DDBJ databases">
        <title>Tapping the CABI collections for fungal endophytes: first genome assemblies for Collariella, Neodidymelliopsis, Ascochyta clinopodiicola, Didymella pomorum, Didymosphaeria variabile, Neocosmospora piperis and Neocucurbitaria cava.</title>
        <authorList>
            <person name="Hill R."/>
        </authorList>
    </citation>
    <scope>NUCLEOTIDE SEQUENCE</scope>
    <source>
        <strain evidence="1">IMI 355082</strain>
    </source>
</reference>
<evidence type="ECO:0000313" key="2">
    <source>
        <dbReference type="Proteomes" id="UP001140453"/>
    </source>
</evidence>
<dbReference type="OrthoDB" id="4778235at2759"/>
<keyword evidence="2" id="KW-1185">Reference proteome</keyword>
<organism evidence="1 2">
    <name type="scientific">Gnomoniopsis smithogilvyi</name>
    <dbReference type="NCBI Taxonomy" id="1191159"/>
    <lineage>
        <taxon>Eukaryota</taxon>
        <taxon>Fungi</taxon>
        <taxon>Dikarya</taxon>
        <taxon>Ascomycota</taxon>
        <taxon>Pezizomycotina</taxon>
        <taxon>Sordariomycetes</taxon>
        <taxon>Sordariomycetidae</taxon>
        <taxon>Diaporthales</taxon>
        <taxon>Gnomoniaceae</taxon>
        <taxon>Gnomoniopsis</taxon>
    </lineage>
</organism>
<accession>A0A9W9CRQ0</accession>
<dbReference type="EMBL" id="JAPEVB010000008">
    <property type="protein sequence ID" value="KAJ4385259.1"/>
    <property type="molecule type" value="Genomic_DNA"/>
</dbReference>
<protein>
    <submittedName>
        <fullName evidence="1">Uncharacterized protein</fullName>
    </submittedName>
</protein>
<evidence type="ECO:0000313" key="1">
    <source>
        <dbReference type="EMBL" id="KAJ4385259.1"/>
    </source>
</evidence>
<dbReference type="InterPro" id="IPR043129">
    <property type="entry name" value="ATPase_NBD"/>
</dbReference>
<dbReference type="AlphaFoldDB" id="A0A9W9CRQ0"/>